<dbReference type="InterPro" id="IPR017887">
    <property type="entry name" value="TF_TCP_subgr"/>
</dbReference>
<gene>
    <name evidence="2" type="ORF">HPP92_014172</name>
</gene>
<comment type="caution">
    <text evidence="2">The sequence shown here is derived from an EMBL/GenBank/DDBJ whole genome shotgun (WGS) entry which is preliminary data.</text>
</comment>
<accession>A0A835QJI6</accession>
<feature type="domain" description="TCP" evidence="1">
    <location>
        <begin position="1"/>
        <end position="39"/>
    </location>
</feature>
<organism evidence="2 3">
    <name type="scientific">Vanilla planifolia</name>
    <name type="common">Vanilla</name>
    <dbReference type="NCBI Taxonomy" id="51239"/>
    <lineage>
        <taxon>Eukaryota</taxon>
        <taxon>Viridiplantae</taxon>
        <taxon>Streptophyta</taxon>
        <taxon>Embryophyta</taxon>
        <taxon>Tracheophyta</taxon>
        <taxon>Spermatophyta</taxon>
        <taxon>Magnoliopsida</taxon>
        <taxon>Liliopsida</taxon>
        <taxon>Asparagales</taxon>
        <taxon>Orchidaceae</taxon>
        <taxon>Vanilloideae</taxon>
        <taxon>Vanilleae</taxon>
        <taxon>Vanilla</taxon>
    </lineage>
</organism>
<name>A0A835QJI6_VANPL</name>
<dbReference type="Proteomes" id="UP000639772">
    <property type="component" value="Chromosome 7"/>
</dbReference>
<evidence type="ECO:0000313" key="3">
    <source>
        <dbReference type="Proteomes" id="UP000639772"/>
    </source>
</evidence>
<reference evidence="2 3" key="1">
    <citation type="journal article" date="2020" name="Nat. Food">
        <title>A phased Vanilla planifolia genome enables genetic improvement of flavour and production.</title>
        <authorList>
            <person name="Hasing T."/>
            <person name="Tang H."/>
            <person name="Brym M."/>
            <person name="Khazi F."/>
            <person name="Huang T."/>
            <person name="Chambers A.H."/>
        </authorList>
    </citation>
    <scope>NUCLEOTIDE SEQUENCE [LARGE SCALE GENOMIC DNA]</scope>
    <source>
        <tissue evidence="2">Leaf</tissue>
    </source>
</reference>
<sequence length="208" mass="21578">MPAACAARIFQLTRSWAHKSDGRPYDGFCSKREHAIIAATGTGTIPAIATRVNGILKIPRGPETAPLTMSSAAVGGGRSGRKKREVAAYDAGHRRGSSGITMGLTLLPPGGDIDIGGPGAPGGRRRDDADGAVGCGAAAAGGWCRRGGVMLPASQAQLWAFPTGSQVVNLGTVSAIKPARPFIPVKMLRWEESPSECARRRLRSGSCF</sequence>
<dbReference type="EMBL" id="JADCNM010000007">
    <property type="protein sequence ID" value="KAG0474486.1"/>
    <property type="molecule type" value="Genomic_DNA"/>
</dbReference>
<dbReference type="PROSITE" id="PS51369">
    <property type="entry name" value="TCP"/>
    <property type="match status" value="1"/>
</dbReference>
<evidence type="ECO:0000259" key="1">
    <source>
        <dbReference type="PROSITE" id="PS51369"/>
    </source>
</evidence>
<dbReference type="AlphaFoldDB" id="A0A835QJI6"/>
<evidence type="ECO:0000313" key="2">
    <source>
        <dbReference type="EMBL" id="KAG0474486.1"/>
    </source>
</evidence>
<proteinExistence type="predicted"/>
<protein>
    <recommendedName>
        <fullName evidence="1">TCP domain-containing protein</fullName>
    </recommendedName>
</protein>